<protein>
    <submittedName>
        <fullName evidence="1">Uncharacterized protein</fullName>
    </submittedName>
</protein>
<organism evidence="1 2">
    <name type="scientific">Aspergillus tubingensis (strain CBS 134.48)</name>
    <dbReference type="NCBI Taxonomy" id="767770"/>
    <lineage>
        <taxon>Eukaryota</taxon>
        <taxon>Fungi</taxon>
        <taxon>Dikarya</taxon>
        <taxon>Ascomycota</taxon>
        <taxon>Pezizomycotina</taxon>
        <taxon>Eurotiomycetes</taxon>
        <taxon>Eurotiomycetidae</taxon>
        <taxon>Eurotiales</taxon>
        <taxon>Aspergillaceae</taxon>
        <taxon>Aspergillus</taxon>
        <taxon>Aspergillus subgen. Circumdati</taxon>
    </lineage>
</organism>
<gene>
    <name evidence="1" type="ORF">ASPTUDRAFT_39353</name>
</gene>
<keyword evidence="2" id="KW-1185">Reference proteome</keyword>
<dbReference type="EMBL" id="KV878187">
    <property type="protein sequence ID" value="OJI86457.1"/>
    <property type="molecule type" value="Genomic_DNA"/>
</dbReference>
<dbReference type="Proteomes" id="UP000184304">
    <property type="component" value="Unassembled WGS sequence"/>
</dbReference>
<dbReference type="VEuPathDB" id="FungiDB:ASPTUDRAFT_39353"/>
<reference evidence="2" key="1">
    <citation type="journal article" date="2017" name="Genome Biol.">
        <title>Comparative genomics reveals high biological diversity and specific adaptations in the industrially and medically important fungal genus Aspergillus.</title>
        <authorList>
            <person name="de Vries R.P."/>
            <person name="Riley R."/>
            <person name="Wiebenga A."/>
            <person name="Aguilar-Osorio G."/>
            <person name="Amillis S."/>
            <person name="Uchima C.A."/>
            <person name="Anderluh G."/>
            <person name="Asadollahi M."/>
            <person name="Askin M."/>
            <person name="Barry K."/>
            <person name="Battaglia E."/>
            <person name="Bayram O."/>
            <person name="Benocci T."/>
            <person name="Braus-Stromeyer S.A."/>
            <person name="Caldana C."/>
            <person name="Canovas D."/>
            <person name="Cerqueira G.C."/>
            <person name="Chen F."/>
            <person name="Chen W."/>
            <person name="Choi C."/>
            <person name="Clum A."/>
            <person name="Dos Santos R.A."/>
            <person name="Damasio A.R."/>
            <person name="Diallinas G."/>
            <person name="Emri T."/>
            <person name="Fekete E."/>
            <person name="Flipphi M."/>
            <person name="Freyberg S."/>
            <person name="Gallo A."/>
            <person name="Gournas C."/>
            <person name="Habgood R."/>
            <person name="Hainaut M."/>
            <person name="Harispe M.L."/>
            <person name="Henrissat B."/>
            <person name="Hilden K.S."/>
            <person name="Hope R."/>
            <person name="Hossain A."/>
            <person name="Karabika E."/>
            <person name="Karaffa L."/>
            <person name="Karanyi Z."/>
            <person name="Krasevec N."/>
            <person name="Kuo A."/>
            <person name="Kusch H."/>
            <person name="LaButti K."/>
            <person name="Lagendijk E.L."/>
            <person name="Lapidus A."/>
            <person name="Levasseur A."/>
            <person name="Lindquist E."/>
            <person name="Lipzen A."/>
            <person name="Logrieco A.F."/>
            <person name="MacCabe A."/>
            <person name="Maekelae M.R."/>
            <person name="Malavazi I."/>
            <person name="Melin P."/>
            <person name="Meyer V."/>
            <person name="Mielnichuk N."/>
            <person name="Miskei M."/>
            <person name="Molnar A.P."/>
            <person name="Mule G."/>
            <person name="Ngan C.Y."/>
            <person name="Orejas M."/>
            <person name="Orosz E."/>
            <person name="Ouedraogo J.P."/>
            <person name="Overkamp K.M."/>
            <person name="Park H.-S."/>
            <person name="Perrone G."/>
            <person name="Piumi F."/>
            <person name="Punt P.J."/>
            <person name="Ram A.F."/>
            <person name="Ramon A."/>
            <person name="Rauscher S."/>
            <person name="Record E."/>
            <person name="Riano-Pachon D.M."/>
            <person name="Robert V."/>
            <person name="Roehrig J."/>
            <person name="Ruller R."/>
            <person name="Salamov A."/>
            <person name="Salih N.S."/>
            <person name="Samson R.A."/>
            <person name="Sandor E."/>
            <person name="Sanguinetti M."/>
            <person name="Schuetze T."/>
            <person name="Sepcic K."/>
            <person name="Shelest E."/>
            <person name="Sherlock G."/>
            <person name="Sophianopoulou V."/>
            <person name="Squina F.M."/>
            <person name="Sun H."/>
            <person name="Susca A."/>
            <person name="Todd R.B."/>
            <person name="Tsang A."/>
            <person name="Unkles S.E."/>
            <person name="van de Wiele N."/>
            <person name="van Rossen-Uffink D."/>
            <person name="Oliveira J.V."/>
            <person name="Vesth T.C."/>
            <person name="Visser J."/>
            <person name="Yu J.-H."/>
            <person name="Zhou M."/>
            <person name="Andersen M.R."/>
            <person name="Archer D.B."/>
            <person name="Baker S.E."/>
            <person name="Benoit I."/>
            <person name="Brakhage A.A."/>
            <person name="Braus G.H."/>
            <person name="Fischer R."/>
            <person name="Frisvad J.C."/>
            <person name="Goldman G.H."/>
            <person name="Houbraken J."/>
            <person name="Oakley B."/>
            <person name="Pocsi I."/>
            <person name="Scazzocchio C."/>
            <person name="Seiboth B."/>
            <person name="vanKuyk P.A."/>
            <person name="Wortman J."/>
            <person name="Dyer P.S."/>
            <person name="Grigoriev I.V."/>
        </authorList>
    </citation>
    <scope>NUCLEOTIDE SEQUENCE [LARGE SCALE GENOMIC DNA]</scope>
    <source>
        <strain evidence="2">CBS 134.48</strain>
    </source>
</reference>
<name>A0A1L9NAY4_ASPTC</name>
<evidence type="ECO:0000313" key="2">
    <source>
        <dbReference type="Proteomes" id="UP000184304"/>
    </source>
</evidence>
<proteinExistence type="predicted"/>
<sequence>MSCNASHLSGSIYGDASPIMLMMLLHKGLHAMRFGALSVSWIMRMNPAWKAT</sequence>
<dbReference type="AlphaFoldDB" id="A0A1L9NAY4"/>
<evidence type="ECO:0000313" key="1">
    <source>
        <dbReference type="EMBL" id="OJI86457.1"/>
    </source>
</evidence>
<accession>A0A1L9NAY4</accession>